<dbReference type="SMART" id="SM00261">
    <property type="entry name" value="FU"/>
    <property type="match status" value="9"/>
</dbReference>
<dbReference type="InterPro" id="IPR011936">
    <property type="entry name" value="Myxo_disulph_rpt"/>
</dbReference>
<sequence>MNITSDSEPQTIQEYQRSNYNLQMFSNQYFYFFMFMIIILIISFAKSQWSIVNNFLTSQRTYQKTSYCYNVYDQIEYFCEASSYTSANFITCQQPSRSYITLDQTFKGIRYYYQQGFVGGDFISFDLYFQGKWVNDEVVFQLGSFQHKFSYTSPDIYPITQGFCDSLQTDVKTVNFTLTNSYSGSMVFSLSTKNVGSVSINMITLSRRSNSITCYPSCQSCRGPEQNQCLSCYYGVPTNNICPPCPNNLYYEKQSGCKINCKFQNSKFSNGFCQAFDYNSILLYDSYISQTSFVKWQQLYDPLHIDTSPSLLYSSSQQQVYGIFRYKSGIGRYINEITTSTSTYAYGLRIQLELYNNIELGTGIRFMINNTYYGSIYKDSQGIQTHRIMIGNSNSQYSSIQILDLYMFVDMLQYPFYFSAIGNFTISSSGWSLISLQITKGLCPRNCQVCDVPYQCKKCYSGYYVNKDGNCIYSCSTVTQQIVGDYCLDYDYEIPYSKYLIKDFYNMASDQDQYPEYKLVSQKGVNFLKGEYIFQSIKNDITMLGGQYIWSQAVFQRIHQISNPHHRITISFRIVFGPSFPSDGRFIYTVDDNAPISNSGSGGGTYFIKNKIVHSQNQLTVQWECYGENNEPIKAYCGFYNYFIIVHYCQPYCLKCTDQDTCLEWEQYDQVQIQVSQAECQSEQYYDKFELKCKSCPSSCLTCQSSIYCLSCKPTYIMTKLGCVCQTNQYDDANQCVNCPQQCEQCLNSSFCVNCSILKYRTLLNGQCVCLDGYYSIPTNPQCQRCHYLCKTCSGYSQCIQCQSINNIEKVDSTCKCKAGTAYQDSLKTCAACHVTCLTCFKISINGCLTCDSVQKRVLRGLKCECQPGYYELNNICIDCPALEDNLLSQCYNQCNSNQKLWHTTICSACDSPQELVQNNCEPKCGDTQLTLYEECEDGNNILDDLCYNCQFQCPKHCLTCNSATTLPCPDICGDGIISGNEECEDGNTIQYDGCYNCQYQCQPACTKCILGKCYECSTVGWYTDTSTTNWQCKEQCGDDILTGTEQCEDLNTSDTDGCHNCRYFCRKGCSSCDYTTGTCLSCEQPGYEPYLYYCRNICGDGLIVNGLYGFFPEYCDDGNTNYSDYCNSSCQDCATGYKRSNVKKCEPICGDNLKVVGEICESGLILPYRGCQNCQPKCQSICDNCDTNGKGCLECQLGYVNLNKVCHSICGDLIVTEAEECDDGNLIYGDGCHFCRFSCVKSCLSCINGVCYLYENDEDYDWSISKCLSIIGLDMKSNQQTCLLFSDLLYFSRSYVKNIFQCHHQCKVCQFQTCYLCQQGYELTPNKQECRQSSILLEELKYCQISIGNYCYICYDYAYFDIFENRCKLPSYLFQLIQQQCNQGYQLDNNGNCVSSCGDGILTEEEECEIQDENCLYCIYQQPYRCNRFFKDLCLECELGYQYDTMKKSCQIQREYKYLVKNEEEYNYLICQIELSGNCIKCEHGTCLECKQNFLFINSLCKDILTPSEIEIFNAELVQEQHQSSFNDEQQQQQQLCDLNCNRCINGICEYCKNGFTLNSLIQLCQASDFIQYVKVYDENIILDSVFNLDEHRCELLNYQIFVDNKFYVYDENCQSNGVNQQSEQYDPSTDTHEPCDQNCLFCNQGICSLCLKGSYIFNYKCLQFGVVEYSQKEQVCGDKIVQIGEVCDDGNEYQYDGCFQCQFSCEENCLKCEYGICLSCKIGFILDSTTCKPFCGDGLAIPYKEECDDFNESQGDGCDLCKIECVPNCLKCNQVHCFKCEKGYKNENDICVADCGDAIVIHEYEQCDDGNKIMYDGCFNCQYQCSQNCLECTQGICTFACPDDSIVIEGLCLQQCGKLIVSYNKECDDGNETEYDGCFECKFQCILNCDSNFCKKGICTKCIYGYGLQKQQCNLLEIEESNFDSMLGNQQNSWICKDSECVFSESPTLKLKSQGLQNEKYKLLIQFDQEVVCAFTECQDIFNIYFLEIEEDQYKVECSPFEDQGFADQVAWVEYLIEINVFNPIKFQPTLIVTLLQEILNQNQQNVTTIDYKISLDKAIILEQNQKQATAQMQMTSKAVVIASISLGALSLISGESTFIMELLNIIQYQSFLKYVNQEYPENLLIYFQASEMISVGPYLQVFNIDQLIEPILEKDKFIELDGKFLYYELEPSIIVNICPQIFQSFGVLLVMYSGKVFNMLFVYLMSNKWFSSTLSNKNNLYSKITYKILKTIRKGIKLLEIQKYYFGLKQIKLLLLLNSWDLLFKSVLYLNGKKNESLRNTIESTMSLVIIATYLAVLIDCFQSCRPNKLLNKAQRFDQIFVTLELCRTFLFSGVLILFQSNQVLQTLFLYIGSFSQCFFIYKYKQVDQFGKILSILIEGSVSIFILTSTIYFKAFRAYVNPDTLTTIGFAHIGILLISSIILGVKQTIFTMKVFIKKFMEIKIN</sequence>
<evidence type="ECO:0000256" key="3">
    <source>
        <dbReference type="ARBA" id="ARBA00023157"/>
    </source>
</evidence>
<feature type="domain" description="EGF-like" evidence="5">
    <location>
        <begin position="792"/>
        <end position="831"/>
    </location>
</feature>
<dbReference type="EMBL" id="CT868033">
    <property type="protein sequence ID" value="CAK64742.1"/>
    <property type="molecule type" value="Genomic_DNA"/>
</dbReference>
<feature type="transmembrane region" description="Helical" evidence="4">
    <location>
        <begin position="2184"/>
        <end position="2207"/>
    </location>
</feature>
<keyword evidence="1" id="KW-0732">Signal</keyword>
<proteinExistence type="predicted"/>
<feature type="transmembrane region" description="Helical" evidence="4">
    <location>
        <begin position="2323"/>
        <end position="2342"/>
    </location>
</feature>
<feature type="domain" description="EGF-like" evidence="5">
    <location>
        <begin position="1408"/>
        <end position="1452"/>
    </location>
</feature>
<evidence type="ECO:0000256" key="2">
    <source>
        <dbReference type="ARBA" id="ARBA00022737"/>
    </source>
</evidence>
<feature type="domain" description="EGF-like" evidence="5">
    <location>
        <begin position="1537"/>
        <end position="1567"/>
    </location>
</feature>
<dbReference type="RefSeq" id="XP_001432139.1">
    <property type="nucleotide sequence ID" value="XM_001432102.1"/>
</dbReference>
<name>A0C1S5_PARTE</name>
<dbReference type="PANTHER" id="PTHR38934:SF6">
    <property type="entry name" value="CHROMOSOME UNDETERMINED SCAFFOLD_176, WHOLE GENOME SHOTGUN SEQUENCE"/>
    <property type="match status" value="1"/>
</dbReference>
<reference evidence="6 7" key="1">
    <citation type="journal article" date="2006" name="Nature">
        <title>Global trends of whole-genome duplications revealed by the ciliate Paramecium tetraurelia.</title>
        <authorList>
            <consortium name="Genoscope"/>
            <person name="Aury J.-M."/>
            <person name="Jaillon O."/>
            <person name="Duret L."/>
            <person name="Noel B."/>
            <person name="Jubin C."/>
            <person name="Porcel B.M."/>
            <person name="Segurens B."/>
            <person name="Daubin V."/>
            <person name="Anthouard V."/>
            <person name="Aiach N."/>
            <person name="Arnaiz O."/>
            <person name="Billaut A."/>
            <person name="Beisson J."/>
            <person name="Blanc I."/>
            <person name="Bouhouche K."/>
            <person name="Camara F."/>
            <person name="Duharcourt S."/>
            <person name="Guigo R."/>
            <person name="Gogendeau D."/>
            <person name="Katinka M."/>
            <person name="Keller A.-M."/>
            <person name="Kissmehl R."/>
            <person name="Klotz C."/>
            <person name="Koll F."/>
            <person name="Le Moue A."/>
            <person name="Lepere C."/>
            <person name="Malinsky S."/>
            <person name="Nowacki M."/>
            <person name="Nowak J.K."/>
            <person name="Plattner H."/>
            <person name="Poulain J."/>
            <person name="Ruiz F."/>
            <person name="Serrano V."/>
            <person name="Zagulski M."/>
            <person name="Dessen P."/>
            <person name="Betermier M."/>
            <person name="Weissenbach J."/>
            <person name="Scarpelli C."/>
            <person name="Schachter V."/>
            <person name="Sperling L."/>
            <person name="Meyer E."/>
            <person name="Cohen J."/>
            <person name="Wincker P."/>
        </authorList>
    </citation>
    <scope>NUCLEOTIDE SEQUENCE [LARGE SCALE GENOMIC DNA]</scope>
    <source>
        <strain evidence="6 7">Stock d4-2</strain>
    </source>
</reference>
<feature type="transmembrane region" description="Helical" evidence="4">
    <location>
        <begin position="2285"/>
        <end position="2302"/>
    </location>
</feature>
<feature type="transmembrane region" description="Helical" evidence="4">
    <location>
        <begin position="2377"/>
        <end position="2396"/>
    </location>
</feature>
<keyword evidence="4" id="KW-1133">Transmembrane helix</keyword>
<feature type="domain" description="EGF-like" evidence="5">
    <location>
        <begin position="695"/>
        <end position="724"/>
    </location>
</feature>
<keyword evidence="2" id="KW-0677">Repeat</keyword>
<dbReference type="SMART" id="SM00181">
    <property type="entry name" value="EGF"/>
    <property type="match status" value="9"/>
</dbReference>
<dbReference type="HOGENOM" id="CLU_000581_1_0_1"/>
<dbReference type="OMA" id="GCLECQL"/>
<keyword evidence="7" id="KW-1185">Reference proteome</keyword>
<keyword evidence="3" id="KW-1015">Disulfide bond</keyword>
<feature type="domain" description="EGF-like" evidence="5">
    <location>
        <begin position="879"/>
        <end position="922"/>
    </location>
</feature>
<dbReference type="eggNOG" id="KOG3525">
    <property type="taxonomic scope" value="Eukaryota"/>
</dbReference>
<dbReference type="GeneID" id="5017924"/>
<evidence type="ECO:0000259" key="5">
    <source>
        <dbReference type="SMART" id="SM00181"/>
    </source>
</evidence>
<dbReference type="PANTHER" id="PTHR38934">
    <property type="entry name" value="HYPHALLY REGULATED CELL WALL PROTEIN 1"/>
    <property type="match status" value="1"/>
</dbReference>
<gene>
    <name evidence="6" type="ORF">GSPATT00034219001</name>
</gene>
<dbReference type="InterPro" id="IPR009030">
    <property type="entry name" value="Growth_fac_rcpt_cys_sf"/>
</dbReference>
<dbReference type="InterPro" id="IPR006212">
    <property type="entry name" value="Furin_repeat"/>
</dbReference>
<dbReference type="STRING" id="5888.A0C1S5"/>
<organism evidence="6 7">
    <name type="scientific">Paramecium tetraurelia</name>
    <dbReference type="NCBI Taxonomy" id="5888"/>
    <lineage>
        <taxon>Eukaryota</taxon>
        <taxon>Sar</taxon>
        <taxon>Alveolata</taxon>
        <taxon>Ciliophora</taxon>
        <taxon>Intramacronucleata</taxon>
        <taxon>Oligohymenophorea</taxon>
        <taxon>Peniculida</taxon>
        <taxon>Parameciidae</taxon>
        <taxon>Paramecium</taxon>
    </lineage>
</organism>
<protein>
    <recommendedName>
        <fullName evidence="5">EGF-like domain-containing protein</fullName>
    </recommendedName>
</protein>
<feature type="domain" description="EGF-like" evidence="5">
    <location>
        <begin position="442"/>
        <end position="472"/>
    </location>
</feature>
<dbReference type="InParanoid" id="A0C1S5"/>
<feature type="domain" description="EGF-like" evidence="5">
    <location>
        <begin position="839"/>
        <end position="878"/>
    </location>
</feature>
<feature type="domain" description="EGF-like" evidence="5">
    <location>
        <begin position="1702"/>
        <end position="1734"/>
    </location>
</feature>
<feature type="transmembrane region" description="Helical" evidence="4">
    <location>
        <begin position="2256"/>
        <end position="2273"/>
    </location>
</feature>
<dbReference type="SUPFAM" id="SSF57184">
    <property type="entry name" value="Growth factor receptor domain"/>
    <property type="match status" value="7"/>
</dbReference>
<evidence type="ECO:0000313" key="6">
    <source>
        <dbReference type="EMBL" id="CAK64742.1"/>
    </source>
</evidence>
<dbReference type="Gene3D" id="2.10.220.10">
    <property type="entry name" value="Hormone Receptor, Insulin-like Growth Factor Receptor 1, Chain A, domain 2"/>
    <property type="match status" value="2"/>
</dbReference>
<dbReference type="Pfam" id="PF13948">
    <property type="entry name" value="DUF4215"/>
    <property type="match status" value="8"/>
</dbReference>
<dbReference type="Proteomes" id="UP000000600">
    <property type="component" value="Unassembled WGS sequence"/>
</dbReference>
<dbReference type="KEGG" id="ptm:GSPATT00034219001"/>
<dbReference type="NCBIfam" id="TIGR02232">
    <property type="entry name" value="myxo_disulf_rpt"/>
    <property type="match status" value="6"/>
</dbReference>
<dbReference type="InterPro" id="IPR000742">
    <property type="entry name" value="EGF"/>
</dbReference>
<feature type="transmembrane region" description="Helical" evidence="4">
    <location>
        <begin position="2408"/>
        <end position="2428"/>
    </location>
</feature>
<feature type="transmembrane region" description="Helical" evidence="4">
    <location>
        <begin position="29"/>
        <end position="49"/>
    </location>
</feature>
<keyword evidence="4" id="KW-0812">Transmembrane</keyword>
<accession>A0C1S5</accession>
<dbReference type="OrthoDB" id="290842at2759"/>
<evidence type="ECO:0000313" key="7">
    <source>
        <dbReference type="Proteomes" id="UP000000600"/>
    </source>
</evidence>
<evidence type="ECO:0000256" key="4">
    <source>
        <dbReference type="SAM" id="Phobius"/>
    </source>
</evidence>
<feature type="transmembrane region" description="Helical" evidence="4">
    <location>
        <begin position="2348"/>
        <end position="2365"/>
    </location>
</feature>
<feature type="domain" description="EGF-like" evidence="5">
    <location>
        <begin position="738"/>
        <end position="784"/>
    </location>
</feature>
<keyword evidence="4" id="KW-0472">Membrane</keyword>
<evidence type="ECO:0000256" key="1">
    <source>
        <dbReference type="ARBA" id="ARBA00022729"/>
    </source>
</evidence>